<dbReference type="InterPro" id="IPR002645">
    <property type="entry name" value="STAS_dom"/>
</dbReference>
<accession>A0A078M3H5</accession>
<organism evidence="2">
    <name type="scientific">Pseudomonas saudimassiliensis</name>
    <dbReference type="NCBI Taxonomy" id="1461581"/>
    <lineage>
        <taxon>Bacteria</taxon>
        <taxon>Pseudomonadati</taxon>
        <taxon>Pseudomonadota</taxon>
        <taxon>Gammaproteobacteria</taxon>
        <taxon>Pseudomonadales</taxon>
        <taxon>Pseudomonadaceae</taxon>
        <taxon>Pseudomonas</taxon>
    </lineage>
</organism>
<dbReference type="Pfam" id="PF13466">
    <property type="entry name" value="STAS_2"/>
    <property type="match status" value="1"/>
</dbReference>
<proteinExistence type="predicted"/>
<dbReference type="RefSeq" id="WP_044497783.1">
    <property type="nucleotide sequence ID" value="NZ_LK391969.1"/>
</dbReference>
<name>A0A078M3H5_9PSED</name>
<dbReference type="InterPro" id="IPR058548">
    <property type="entry name" value="MlaB-like_STAS"/>
</dbReference>
<evidence type="ECO:0000259" key="1">
    <source>
        <dbReference type="PROSITE" id="PS50801"/>
    </source>
</evidence>
<dbReference type="PATRIC" id="fig|1461581.3.peg.162"/>
<dbReference type="PANTHER" id="PTHR35849">
    <property type="entry name" value="BLR2341 PROTEIN"/>
    <property type="match status" value="1"/>
</dbReference>
<dbReference type="Gene3D" id="3.30.750.24">
    <property type="entry name" value="STAS domain"/>
    <property type="match status" value="1"/>
</dbReference>
<feature type="domain" description="STAS" evidence="1">
    <location>
        <begin position="12"/>
        <end position="114"/>
    </location>
</feature>
<dbReference type="EMBL" id="LM997413">
    <property type="protein sequence ID" value="CEA00784.1"/>
    <property type="molecule type" value="Genomic_DNA"/>
</dbReference>
<dbReference type="AlphaFoldDB" id="A0A078M3H5"/>
<evidence type="ECO:0000313" key="2">
    <source>
        <dbReference type="EMBL" id="CEA00784.1"/>
    </source>
</evidence>
<reference evidence="2" key="1">
    <citation type="submission" date="2014-07" db="EMBL/GenBank/DDBJ databases">
        <authorList>
            <person name="Urmite Genomes Urmite Genomes"/>
        </authorList>
    </citation>
    <scope>NUCLEOTIDE SEQUENCE</scope>
    <source>
        <strain evidence="2">12M76_air</strain>
    </source>
</reference>
<dbReference type="InterPro" id="IPR036513">
    <property type="entry name" value="STAS_dom_sf"/>
</dbReference>
<gene>
    <name evidence="2" type="ORF">BN1049_00167</name>
</gene>
<dbReference type="OrthoDB" id="7029873at2"/>
<dbReference type="EMBL" id="LK391969">
    <property type="protein sequence ID" value="CEF25265.1"/>
    <property type="molecule type" value="Genomic_DNA"/>
</dbReference>
<sequence length="114" mass="11890">MTARWVPEGEQLRLEGELDFVSAIPVREALDTYLAASAGKQVTLDLSGVTRVNSVGLSLLLAAARAAQQSKVQLQTIGLPAGLLSMAAVCGLDDWLETLSASNGSTTEIPHAGQ</sequence>
<dbReference type="CDD" id="cd07043">
    <property type="entry name" value="STAS_anti-anti-sigma_factors"/>
    <property type="match status" value="1"/>
</dbReference>
<dbReference type="InterPro" id="IPR052746">
    <property type="entry name" value="MlaB_ABC_Transporter"/>
</dbReference>
<dbReference type="PROSITE" id="PS50801">
    <property type="entry name" value="STAS"/>
    <property type="match status" value="1"/>
</dbReference>
<protein>
    <submittedName>
        <fullName evidence="2">Toluene tolerance protein Ttg2E</fullName>
    </submittedName>
</protein>
<dbReference type="PANTHER" id="PTHR35849:SF1">
    <property type="entry name" value="INTERMEMBRANE PHOSPHOLIPID TRANSPORT SYSTEM BINDING PROTEIN MLAB"/>
    <property type="match status" value="1"/>
</dbReference>
<dbReference type="SUPFAM" id="SSF52091">
    <property type="entry name" value="SpoIIaa-like"/>
    <property type="match status" value="1"/>
</dbReference>